<proteinExistence type="predicted"/>
<dbReference type="RefSeq" id="WP_111343211.1">
    <property type="nucleotide sequence ID" value="NZ_QHHQ01000001.1"/>
</dbReference>
<keyword evidence="2" id="KW-0489">Methyltransferase</keyword>
<dbReference type="Pfam" id="PF13649">
    <property type="entry name" value="Methyltransf_25"/>
    <property type="match status" value="1"/>
</dbReference>
<evidence type="ECO:0000313" key="3">
    <source>
        <dbReference type="Proteomes" id="UP000249590"/>
    </source>
</evidence>
<dbReference type="OrthoDB" id="7273451at2"/>
<organism evidence="2 3">
    <name type="scientific">Acuticoccus sediminis</name>
    <dbReference type="NCBI Taxonomy" id="2184697"/>
    <lineage>
        <taxon>Bacteria</taxon>
        <taxon>Pseudomonadati</taxon>
        <taxon>Pseudomonadota</taxon>
        <taxon>Alphaproteobacteria</taxon>
        <taxon>Hyphomicrobiales</taxon>
        <taxon>Amorphaceae</taxon>
        <taxon>Acuticoccus</taxon>
    </lineage>
</organism>
<dbReference type="InterPro" id="IPR041698">
    <property type="entry name" value="Methyltransf_25"/>
</dbReference>
<protein>
    <submittedName>
        <fullName evidence="2">SAM-dependent methyltransferase</fullName>
    </submittedName>
</protein>
<feature type="domain" description="Methyltransferase" evidence="1">
    <location>
        <begin position="39"/>
        <end position="131"/>
    </location>
</feature>
<gene>
    <name evidence="2" type="ORF">DLJ53_06220</name>
</gene>
<keyword evidence="3" id="KW-1185">Reference proteome</keyword>
<evidence type="ECO:0000259" key="1">
    <source>
        <dbReference type="Pfam" id="PF13649"/>
    </source>
</evidence>
<accession>A0A8B2P653</accession>
<reference evidence="2 3" key="1">
    <citation type="submission" date="2018-05" db="EMBL/GenBank/DDBJ databases">
        <title>Acuticoccus sediminis sp. nov., isolated from deep-sea sediment of Indian Ocean.</title>
        <authorList>
            <person name="Liu X."/>
            <person name="Lai Q."/>
            <person name="Du Y."/>
            <person name="Sun F."/>
            <person name="Zhang X."/>
            <person name="Wang S."/>
            <person name="Shao Z."/>
        </authorList>
    </citation>
    <scope>NUCLEOTIDE SEQUENCE [LARGE SCALE GENOMIC DNA]</scope>
    <source>
        <strain evidence="2 3">PTG4-2</strain>
    </source>
</reference>
<dbReference type="GO" id="GO:0032259">
    <property type="term" value="P:methylation"/>
    <property type="evidence" value="ECO:0007669"/>
    <property type="project" value="UniProtKB-KW"/>
</dbReference>
<dbReference type="SUPFAM" id="SSF53335">
    <property type="entry name" value="S-adenosyl-L-methionine-dependent methyltransferases"/>
    <property type="match status" value="1"/>
</dbReference>
<comment type="caution">
    <text evidence="2">The sequence shown here is derived from an EMBL/GenBank/DDBJ whole genome shotgun (WGS) entry which is preliminary data.</text>
</comment>
<evidence type="ECO:0000313" key="2">
    <source>
        <dbReference type="EMBL" id="RAI04049.1"/>
    </source>
</evidence>
<dbReference type="GO" id="GO:0008168">
    <property type="term" value="F:methyltransferase activity"/>
    <property type="evidence" value="ECO:0007669"/>
    <property type="project" value="UniProtKB-KW"/>
</dbReference>
<dbReference type="AlphaFoldDB" id="A0A8B2P653"/>
<dbReference type="EMBL" id="QHHQ01000001">
    <property type="protein sequence ID" value="RAI04049.1"/>
    <property type="molecule type" value="Genomic_DNA"/>
</dbReference>
<dbReference type="Proteomes" id="UP000249590">
    <property type="component" value="Unassembled WGS sequence"/>
</dbReference>
<name>A0A8B2P653_9HYPH</name>
<dbReference type="InterPro" id="IPR029063">
    <property type="entry name" value="SAM-dependent_MTases_sf"/>
</dbReference>
<keyword evidence="2" id="KW-0808">Transferase</keyword>
<sequence length="259" mass="28400">MTFSAAWLAMRSGADRRARSPLVTHFAKLTDTLRRPLRVIDLGSGTGATVRELFPHIRPPQDWTLVDADADLLQVAQKNLQHYQGLRVATHHADLTVDPLWSEPPDAVTASALFDLTSQAFLDRLAEALARHRIPLLAMLTFDGRLRVEPEHPFDGAMIDAFNAHQRGMKSFGRALGPDAAGALTDTLQSVGATVEVADSPWTLTAPLDADLMNAKLDGWAETALEIMPDRAGEIRAWREARRDASAIFVGHSDHLATF</sequence>
<dbReference type="CDD" id="cd02440">
    <property type="entry name" value="AdoMet_MTases"/>
    <property type="match status" value="1"/>
</dbReference>
<dbReference type="Gene3D" id="3.40.50.150">
    <property type="entry name" value="Vaccinia Virus protein VP39"/>
    <property type="match status" value="1"/>
</dbReference>